<dbReference type="RefSeq" id="WP_255974698.1">
    <property type="nucleotide sequence ID" value="NZ_JANFQF010000040.1"/>
</dbReference>
<reference evidence="2 3" key="1">
    <citation type="submission" date="2022-07" db="EMBL/GenBank/DDBJ databases">
        <title>Degradation activity of malathion, p-nitrophenol and potential low-temperature adaptation strategy of Rhodococcus sp. FXJ9.536.</title>
        <authorList>
            <person name="Huang J."/>
            <person name="Huang Y."/>
        </authorList>
    </citation>
    <scope>NUCLEOTIDE SEQUENCE [LARGE SCALE GENOMIC DNA]</scope>
    <source>
        <strain evidence="2 3">FXJ9.536</strain>
    </source>
</reference>
<comment type="caution">
    <text evidence="2">The sequence shown here is derived from an EMBL/GenBank/DDBJ whole genome shotgun (WGS) entry which is preliminary data.</text>
</comment>
<proteinExistence type="predicted"/>
<evidence type="ECO:0000313" key="3">
    <source>
        <dbReference type="Proteomes" id="UP001524501"/>
    </source>
</evidence>
<dbReference type="Proteomes" id="UP001524501">
    <property type="component" value="Unassembled WGS sequence"/>
</dbReference>
<feature type="region of interest" description="Disordered" evidence="1">
    <location>
        <begin position="1"/>
        <end position="20"/>
    </location>
</feature>
<dbReference type="EMBL" id="JANFQF010000040">
    <property type="protein sequence ID" value="MCQ4122774.1"/>
    <property type="molecule type" value="Genomic_DNA"/>
</dbReference>
<name>A0ABT1QKF6_9NOCA</name>
<gene>
    <name evidence="2" type="ORF">NOF53_27100</name>
</gene>
<keyword evidence="3" id="KW-1185">Reference proteome</keyword>
<feature type="compositionally biased region" description="Basic and acidic residues" evidence="1">
    <location>
        <begin position="1"/>
        <end position="10"/>
    </location>
</feature>
<evidence type="ECO:0000313" key="2">
    <source>
        <dbReference type="EMBL" id="MCQ4122774.1"/>
    </source>
</evidence>
<sequence>MLHIQRKDNADSDGELTAEDFAGPEGAQNVLDLLAEHPSAFCVTDRPDLIVVVAGERLMRESGEEFFELVAYVHRIEKDTPTSTLDMIVDDFDNGLPDLTQTGPALIDEALDAIAEMVNSALTEVARLFDRPKVAL</sequence>
<organism evidence="2 3">
    <name type="scientific">Rhodococcus tibetensis</name>
    <dbReference type="NCBI Taxonomy" id="2965064"/>
    <lineage>
        <taxon>Bacteria</taxon>
        <taxon>Bacillati</taxon>
        <taxon>Actinomycetota</taxon>
        <taxon>Actinomycetes</taxon>
        <taxon>Mycobacteriales</taxon>
        <taxon>Nocardiaceae</taxon>
        <taxon>Rhodococcus</taxon>
    </lineage>
</organism>
<accession>A0ABT1QKF6</accession>
<evidence type="ECO:0000256" key="1">
    <source>
        <dbReference type="SAM" id="MobiDB-lite"/>
    </source>
</evidence>
<protein>
    <submittedName>
        <fullName evidence="2">Uncharacterized protein</fullName>
    </submittedName>
</protein>